<evidence type="ECO:0000313" key="3">
    <source>
        <dbReference type="Proteomes" id="UP000287033"/>
    </source>
</evidence>
<accession>A0A401TPP6</accession>
<feature type="compositionally biased region" description="Low complexity" evidence="1">
    <location>
        <begin position="70"/>
        <end position="80"/>
    </location>
</feature>
<comment type="caution">
    <text evidence="2">The sequence shown here is derived from an EMBL/GenBank/DDBJ whole genome shotgun (WGS) entry which is preliminary data.</text>
</comment>
<organism evidence="2 3">
    <name type="scientific">Chiloscyllium punctatum</name>
    <name type="common">Brownbanded bambooshark</name>
    <name type="synonym">Hemiscyllium punctatum</name>
    <dbReference type="NCBI Taxonomy" id="137246"/>
    <lineage>
        <taxon>Eukaryota</taxon>
        <taxon>Metazoa</taxon>
        <taxon>Chordata</taxon>
        <taxon>Craniata</taxon>
        <taxon>Vertebrata</taxon>
        <taxon>Chondrichthyes</taxon>
        <taxon>Elasmobranchii</taxon>
        <taxon>Galeomorphii</taxon>
        <taxon>Galeoidea</taxon>
        <taxon>Orectolobiformes</taxon>
        <taxon>Hemiscylliidae</taxon>
        <taxon>Chiloscyllium</taxon>
    </lineage>
</organism>
<sequence>MVQPDQRLRVHQAGRRRQGCVRAHLGGRTRRSQHTEREPDRRVRAGGEPRQGVGREPQGSLNAAFGGIRPDASPAASPGGFSSGTGKP</sequence>
<evidence type="ECO:0000313" key="2">
    <source>
        <dbReference type="EMBL" id="GCC44599.1"/>
    </source>
</evidence>
<name>A0A401TPP6_CHIPU</name>
<reference evidence="2 3" key="1">
    <citation type="journal article" date="2018" name="Nat. Ecol. Evol.">
        <title>Shark genomes provide insights into elasmobranch evolution and the origin of vertebrates.</title>
        <authorList>
            <person name="Hara Y"/>
            <person name="Yamaguchi K"/>
            <person name="Onimaru K"/>
            <person name="Kadota M"/>
            <person name="Koyanagi M"/>
            <person name="Keeley SD"/>
            <person name="Tatsumi K"/>
            <person name="Tanaka K"/>
            <person name="Motone F"/>
            <person name="Kageyama Y"/>
            <person name="Nozu R"/>
            <person name="Adachi N"/>
            <person name="Nishimura O"/>
            <person name="Nakagawa R"/>
            <person name="Tanegashima C"/>
            <person name="Kiyatake I"/>
            <person name="Matsumoto R"/>
            <person name="Murakumo K"/>
            <person name="Nishida K"/>
            <person name="Terakita A"/>
            <person name="Kuratani S"/>
            <person name="Sato K"/>
            <person name="Hyodo S Kuraku.S."/>
        </authorList>
    </citation>
    <scope>NUCLEOTIDE SEQUENCE [LARGE SCALE GENOMIC DNA]</scope>
</reference>
<keyword evidence="3" id="KW-1185">Reference proteome</keyword>
<dbReference type="Proteomes" id="UP000287033">
    <property type="component" value="Unassembled WGS sequence"/>
</dbReference>
<proteinExistence type="predicted"/>
<feature type="compositionally biased region" description="Basic and acidic residues" evidence="1">
    <location>
        <begin position="33"/>
        <end position="47"/>
    </location>
</feature>
<dbReference type="EMBL" id="BEZZ01130730">
    <property type="protein sequence ID" value="GCC44599.1"/>
    <property type="molecule type" value="Genomic_DNA"/>
</dbReference>
<protein>
    <submittedName>
        <fullName evidence="2">Uncharacterized protein</fullName>
    </submittedName>
</protein>
<evidence type="ECO:0000256" key="1">
    <source>
        <dbReference type="SAM" id="MobiDB-lite"/>
    </source>
</evidence>
<feature type="region of interest" description="Disordered" evidence="1">
    <location>
        <begin position="1"/>
        <end position="88"/>
    </location>
</feature>
<feature type="compositionally biased region" description="Basic residues" evidence="1">
    <location>
        <begin position="9"/>
        <end position="32"/>
    </location>
</feature>
<dbReference type="AlphaFoldDB" id="A0A401TPP6"/>
<gene>
    <name evidence="2" type="ORF">chiPu_0028394</name>
</gene>